<dbReference type="InterPro" id="IPR022271">
    <property type="entry name" value="Lipocalin_ApoD"/>
</dbReference>
<name>A0A6A4VLE1_AMPAM</name>
<feature type="signal peptide" evidence="3">
    <location>
        <begin position="1"/>
        <end position="21"/>
    </location>
</feature>
<dbReference type="PANTHER" id="PTHR10612:SF62">
    <property type="entry name" value="LIPOCALIN_CYTOSOLIC FATTY-ACID BINDING DOMAIN-CONTAINING PROTEIN"/>
    <property type="match status" value="1"/>
</dbReference>
<dbReference type="Gene3D" id="2.40.128.20">
    <property type="match status" value="1"/>
</dbReference>
<dbReference type="Proteomes" id="UP000440578">
    <property type="component" value="Unassembled WGS sequence"/>
</dbReference>
<proteinExistence type="inferred from homology"/>
<keyword evidence="3" id="KW-0732">Signal</keyword>
<evidence type="ECO:0000313" key="5">
    <source>
        <dbReference type="EMBL" id="KAF0293849.1"/>
    </source>
</evidence>
<keyword evidence="6" id="KW-1185">Reference proteome</keyword>
<dbReference type="InterPro" id="IPR000566">
    <property type="entry name" value="Lipocln_cytosolic_FA-bd_dom"/>
</dbReference>
<accession>A0A6A4VLE1</accession>
<evidence type="ECO:0000256" key="3">
    <source>
        <dbReference type="PIRNR" id="PIRNR036893"/>
    </source>
</evidence>
<evidence type="ECO:0000256" key="1">
    <source>
        <dbReference type="ARBA" id="ARBA00006889"/>
    </source>
</evidence>
<dbReference type="PRINTS" id="PR01273">
    <property type="entry name" value="INVTBRTCOLOR"/>
</dbReference>
<dbReference type="AlphaFoldDB" id="A0A6A4VLE1"/>
<keyword evidence="5" id="KW-0449">Lipoprotein</keyword>
<reference evidence="5 6" key="1">
    <citation type="submission" date="2019-07" db="EMBL/GenBank/DDBJ databases">
        <title>Draft genome assembly of a fouling barnacle, Amphibalanus amphitrite (Darwin, 1854): The first reference genome for Thecostraca.</title>
        <authorList>
            <person name="Kim W."/>
        </authorList>
    </citation>
    <scope>NUCLEOTIDE SEQUENCE [LARGE SCALE GENOMIC DNA]</scope>
    <source>
        <strain evidence="5">SNU_AA5</strain>
        <tissue evidence="5">Soma without cirri and trophi</tissue>
    </source>
</reference>
<feature type="domain" description="Lipocalin/cytosolic fatty-acid binding" evidence="4">
    <location>
        <begin position="115"/>
        <end position="166"/>
    </location>
</feature>
<keyword evidence="2" id="KW-1015">Disulfide bond</keyword>
<dbReference type="GO" id="GO:0006629">
    <property type="term" value="P:lipid metabolic process"/>
    <property type="evidence" value="ECO:0007669"/>
    <property type="project" value="TreeGrafter"/>
</dbReference>
<sequence length="197" mass="22155">MVPLRLPLLFTASLLTINVTCQKVRIGECPDVEPVLNFNATAFSGLWYENRKYVNRFTLGQKCVTTRISSNDDSVLVFDTLGYEKFFKPVRLRGFALQTYGPDVGAFSVGVPIAEDLSNPNLNVIDIDYDQYAILYSCRTKMGGLSHLEWLWVLSRTPYLTAPTLTAILLRLSHHGFRPLALHPTEQNFCPDNIPGV</sequence>
<protein>
    <submittedName>
        <fullName evidence="5">Apolipoprotein D</fullName>
    </submittedName>
</protein>
<feature type="chain" id="PRO_5025720860" evidence="3">
    <location>
        <begin position="22"/>
        <end position="197"/>
    </location>
</feature>
<gene>
    <name evidence="5" type="primary">Apod_0</name>
    <name evidence="5" type="ORF">FJT64_008398</name>
</gene>
<dbReference type="GO" id="GO:0005737">
    <property type="term" value="C:cytoplasm"/>
    <property type="evidence" value="ECO:0007669"/>
    <property type="project" value="TreeGrafter"/>
</dbReference>
<evidence type="ECO:0000259" key="4">
    <source>
        <dbReference type="Pfam" id="PF00061"/>
    </source>
</evidence>
<dbReference type="SUPFAM" id="SSF50814">
    <property type="entry name" value="Lipocalins"/>
    <property type="match status" value="1"/>
</dbReference>
<comment type="similarity">
    <text evidence="1 3">Belongs to the calycin superfamily. Lipocalin family.</text>
</comment>
<dbReference type="OrthoDB" id="565904at2759"/>
<dbReference type="GO" id="GO:0000302">
    <property type="term" value="P:response to reactive oxygen species"/>
    <property type="evidence" value="ECO:0007669"/>
    <property type="project" value="TreeGrafter"/>
</dbReference>
<evidence type="ECO:0000256" key="2">
    <source>
        <dbReference type="ARBA" id="ARBA00023157"/>
    </source>
</evidence>
<dbReference type="GO" id="GO:0031409">
    <property type="term" value="F:pigment binding"/>
    <property type="evidence" value="ECO:0007669"/>
    <property type="project" value="InterPro"/>
</dbReference>
<evidence type="ECO:0000313" key="6">
    <source>
        <dbReference type="Proteomes" id="UP000440578"/>
    </source>
</evidence>
<dbReference type="InterPro" id="IPR003057">
    <property type="entry name" value="Invtbrt_color"/>
</dbReference>
<dbReference type="PIRSF" id="PIRSF036893">
    <property type="entry name" value="Lipocalin_ApoD"/>
    <property type="match status" value="1"/>
</dbReference>
<dbReference type="Pfam" id="PF00061">
    <property type="entry name" value="Lipocalin"/>
    <property type="match status" value="1"/>
</dbReference>
<organism evidence="5 6">
    <name type="scientific">Amphibalanus amphitrite</name>
    <name type="common">Striped barnacle</name>
    <name type="synonym">Balanus amphitrite</name>
    <dbReference type="NCBI Taxonomy" id="1232801"/>
    <lineage>
        <taxon>Eukaryota</taxon>
        <taxon>Metazoa</taxon>
        <taxon>Ecdysozoa</taxon>
        <taxon>Arthropoda</taxon>
        <taxon>Crustacea</taxon>
        <taxon>Multicrustacea</taxon>
        <taxon>Cirripedia</taxon>
        <taxon>Thoracica</taxon>
        <taxon>Thoracicalcarea</taxon>
        <taxon>Balanomorpha</taxon>
        <taxon>Balanoidea</taxon>
        <taxon>Balanidae</taxon>
        <taxon>Amphibalaninae</taxon>
        <taxon>Amphibalanus</taxon>
    </lineage>
</organism>
<dbReference type="EMBL" id="VIIS01001717">
    <property type="protein sequence ID" value="KAF0293849.1"/>
    <property type="molecule type" value="Genomic_DNA"/>
</dbReference>
<dbReference type="PANTHER" id="PTHR10612">
    <property type="entry name" value="APOLIPOPROTEIN D"/>
    <property type="match status" value="1"/>
</dbReference>
<comment type="caution">
    <text evidence="5">The sequence shown here is derived from an EMBL/GenBank/DDBJ whole genome shotgun (WGS) entry which is preliminary data.</text>
</comment>
<dbReference type="InterPro" id="IPR012674">
    <property type="entry name" value="Calycin"/>
</dbReference>